<comment type="caution">
    <text evidence="2">The sequence shown here is derived from an EMBL/GenBank/DDBJ whole genome shotgun (WGS) entry which is preliminary data.</text>
</comment>
<name>A0AAW1KLP8_POPJA</name>
<dbReference type="PANTHER" id="PTHR34153:SF2">
    <property type="entry name" value="SI:CH211-262H13.3-RELATED"/>
    <property type="match status" value="1"/>
</dbReference>
<gene>
    <name evidence="2" type="ORF">QE152_g22450</name>
</gene>
<proteinExistence type="predicted"/>
<reference evidence="2 3" key="1">
    <citation type="journal article" date="2024" name="BMC Genomics">
        <title>De novo assembly and annotation of Popillia japonica's genome with initial clues to its potential as an invasive pest.</title>
        <authorList>
            <person name="Cucini C."/>
            <person name="Boschi S."/>
            <person name="Funari R."/>
            <person name="Cardaioli E."/>
            <person name="Iannotti N."/>
            <person name="Marturano G."/>
            <person name="Paoli F."/>
            <person name="Bruttini M."/>
            <person name="Carapelli A."/>
            <person name="Frati F."/>
            <person name="Nardi F."/>
        </authorList>
    </citation>
    <scope>NUCLEOTIDE SEQUENCE [LARGE SCALE GENOMIC DNA]</scope>
    <source>
        <strain evidence="2">DMR45628</strain>
    </source>
</reference>
<sequence>MVADAVVWRPLFRAVFLLKLKDKLQRMYELVEFSDESGGGLSVVHATWLTPRKTEVFWPPYKELHKFNKAVKAGEAISEKWTLYKIKRCFYSCDDFNKINVKLREAKETSDIQSEGESESFIKKRRIKLSQSEGESESFIKKRRIKLSQKLCDSSDEEDVATAEGLSRPPKISRSLIKEKQKNILTLPIFKNQEVFDTVAGKQIQETEPALAEITTPTSSRSSTVTLISDADGEFKKKLLTVLAHIKEQNDVIIGLLNNNISTNNSAALPSDFPVELPIKSEDDLKFIEDYISKRQHFGNLVTFLSTLGGKDHVSKTNRILKHLITDEVAVNYNFYGHRQKKPFSGLKLQSVVIEAVKSTCSATQKDIEDCTKIYLKHAPQRLVRKTPKI</sequence>
<dbReference type="PANTHER" id="PTHR34153">
    <property type="entry name" value="SI:CH211-262H13.3-RELATED-RELATED"/>
    <property type="match status" value="1"/>
</dbReference>
<keyword evidence="3" id="KW-1185">Reference proteome</keyword>
<accession>A0AAW1KLP8</accession>
<dbReference type="Proteomes" id="UP001458880">
    <property type="component" value="Unassembled WGS sequence"/>
</dbReference>
<organism evidence="2 3">
    <name type="scientific">Popillia japonica</name>
    <name type="common">Japanese beetle</name>
    <dbReference type="NCBI Taxonomy" id="7064"/>
    <lineage>
        <taxon>Eukaryota</taxon>
        <taxon>Metazoa</taxon>
        <taxon>Ecdysozoa</taxon>
        <taxon>Arthropoda</taxon>
        <taxon>Hexapoda</taxon>
        <taxon>Insecta</taxon>
        <taxon>Pterygota</taxon>
        <taxon>Neoptera</taxon>
        <taxon>Endopterygota</taxon>
        <taxon>Coleoptera</taxon>
        <taxon>Polyphaga</taxon>
        <taxon>Scarabaeiformia</taxon>
        <taxon>Scarabaeidae</taxon>
        <taxon>Rutelinae</taxon>
        <taxon>Popillia</taxon>
    </lineage>
</organism>
<dbReference type="AlphaFoldDB" id="A0AAW1KLP8"/>
<feature type="domain" description="DUF4806" evidence="1">
    <location>
        <begin position="275"/>
        <end position="351"/>
    </location>
</feature>
<evidence type="ECO:0000313" key="2">
    <source>
        <dbReference type="EMBL" id="KAK9719782.1"/>
    </source>
</evidence>
<dbReference type="InterPro" id="IPR032071">
    <property type="entry name" value="DUF4806"/>
</dbReference>
<evidence type="ECO:0000259" key="1">
    <source>
        <dbReference type="Pfam" id="PF16064"/>
    </source>
</evidence>
<dbReference type="Pfam" id="PF16064">
    <property type="entry name" value="DUF4806"/>
    <property type="match status" value="1"/>
</dbReference>
<evidence type="ECO:0000313" key="3">
    <source>
        <dbReference type="Proteomes" id="UP001458880"/>
    </source>
</evidence>
<protein>
    <recommendedName>
        <fullName evidence="1">DUF4806 domain-containing protein</fullName>
    </recommendedName>
</protein>
<dbReference type="EMBL" id="JASPKY010000216">
    <property type="protein sequence ID" value="KAK9719782.1"/>
    <property type="molecule type" value="Genomic_DNA"/>
</dbReference>